<feature type="domain" description="FAD-binding PCMH-type" evidence="6">
    <location>
        <begin position="29"/>
        <end position="199"/>
    </location>
</feature>
<evidence type="ECO:0000256" key="5">
    <source>
        <dbReference type="ARBA" id="ARBA00023002"/>
    </source>
</evidence>
<evidence type="ECO:0000256" key="1">
    <source>
        <dbReference type="ARBA" id="ARBA00001974"/>
    </source>
</evidence>
<evidence type="ECO:0000313" key="8">
    <source>
        <dbReference type="Proteomes" id="UP000063699"/>
    </source>
</evidence>
<evidence type="ECO:0000313" key="7">
    <source>
        <dbReference type="EMBL" id="ALG10748.1"/>
    </source>
</evidence>
<dbReference type="PANTHER" id="PTHR42973:SF39">
    <property type="entry name" value="FAD-BINDING PCMH-TYPE DOMAIN-CONTAINING PROTEIN"/>
    <property type="match status" value="1"/>
</dbReference>
<comment type="cofactor">
    <cofactor evidence="1">
        <name>FAD</name>
        <dbReference type="ChEBI" id="CHEBI:57692"/>
    </cofactor>
</comment>
<dbReference type="KEGG" id="kphy:AOZ06_31105"/>
<dbReference type="InterPro" id="IPR016166">
    <property type="entry name" value="FAD-bd_PCMH"/>
</dbReference>
<protein>
    <submittedName>
        <fullName evidence="7">Oxidoreductase</fullName>
    </submittedName>
</protein>
<dbReference type="OrthoDB" id="5169292at2"/>
<keyword evidence="5" id="KW-0560">Oxidoreductase</keyword>
<reference evidence="7 8" key="1">
    <citation type="submission" date="2015-07" db="EMBL/GenBank/DDBJ databases">
        <title>Genome sequencing of Kibdelosporangium phytohabitans.</title>
        <authorList>
            <person name="Qin S."/>
            <person name="Xing K."/>
        </authorList>
    </citation>
    <scope>NUCLEOTIDE SEQUENCE [LARGE SCALE GENOMIC DNA]</scope>
    <source>
        <strain evidence="7 8">KLBMP1111</strain>
    </source>
</reference>
<keyword evidence="8" id="KW-1185">Reference proteome</keyword>
<comment type="similarity">
    <text evidence="2">Belongs to the oxygen-dependent FAD-linked oxidoreductase family.</text>
</comment>
<accession>A0A0N9HU28</accession>
<gene>
    <name evidence="7" type="ORF">AOZ06_31105</name>
</gene>
<dbReference type="RefSeq" id="WP_054292651.1">
    <property type="nucleotide sequence ID" value="NZ_CP012752.1"/>
</dbReference>
<evidence type="ECO:0000256" key="3">
    <source>
        <dbReference type="ARBA" id="ARBA00022630"/>
    </source>
</evidence>
<dbReference type="PANTHER" id="PTHR42973">
    <property type="entry name" value="BINDING OXIDOREDUCTASE, PUTATIVE (AFU_ORTHOLOGUE AFUA_1G17690)-RELATED"/>
    <property type="match status" value="1"/>
</dbReference>
<dbReference type="InterPro" id="IPR036318">
    <property type="entry name" value="FAD-bd_PCMH-like_sf"/>
</dbReference>
<dbReference type="InterPro" id="IPR050416">
    <property type="entry name" value="FAD-linked_Oxidoreductase"/>
</dbReference>
<dbReference type="SUPFAM" id="SSF56176">
    <property type="entry name" value="FAD-binding/transporter-associated domain-like"/>
    <property type="match status" value="1"/>
</dbReference>
<dbReference type="Gene3D" id="3.30.43.10">
    <property type="entry name" value="Uridine Diphospho-n-acetylenolpyruvylglucosamine Reductase, domain 2"/>
    <property type="match status" value="1"/>
</dbReference>
<dbReference type="Gene3D" id="3.40.462.20">
    <property type="match status" value="1"/>
</dbReference>
<organism evidence="7 8">
    <name type="scientific">Kibdelosporangium phytohabitans</name>
    <dbReference type="NCBI Taxonomy" id="860235"/>
    <lineage>
        <taxon>Bacteria</taxon>
        <taxon>Bacillati</taxon>
        <taxon>Actinomycetota</taxon>
        <taxon>Actinomycetes</taxon>
        <taxon>Pseudonocardiales</taxon>
        <taxon>Pseudonocardiaceae</taxon>
        <taxon>Kibdelosporangium</taxon>
    </lineage>
</organism>
<name>A0A0N9HU28_9PSEU</name>
<keyword evidence="4" id="KW-0274">FAD</keyword>
<dbReference type="STRING" id="860235.AOZ06_31105"/>
<dbReference type="InterPro" id="IPR016169">
    <property type="entry name" value="FAD-bd_PCMH_sub2"/>
</dbReference>
<proteinExistence type="inferred from homology"/>
<dbReference type="EMBL" id="CP012752">
    <property type="protein sequence ID" value="ALG10748.1"/>
    <property type="molecule type" value="Genomic_DNA"/>
</dbReference>
<evidence type="ECO:0000259" key="6">
    <source>
        <dbReference type="PROSITE" id="PS51387"/>
    </source>
</evidence>
<dbReference type="Pfam" id="PF01565">
    <property type="entry name" value="FAD_binding_4"/>
    <property type="match status" value="1"/>
</dbReference>
<dbReference type="InterPro" id="IPR006094">
    <property type="entry name" value="Oxid_FAD_bind_N"/>
</dbReference>
<dbReference type="GO" id="GO:0071949">
    <property type="term" value="F:FAD binding"/>
    <property type="evidence" value="ECO:0007669"/>
    <property type="project" value="InterPro"/>
</dbReference>
<evidence type="ECO:0000256" key="2">
    <source>
        <dbReference type="ARBA" id="ARBA00005466"/>
    </source>
</evidence>
<dbReference type="GO" id="GO:0016491">
    <property type="term" value="F:oxidoreductase activity"/>
    <property type="evidence" value="ECO:0007669"/>
    <property type="project" value="UniProtKB-KW"/>
</dbReference>
<sequence length="463" mass="48429">MTFAGSDSIVAHPGEPGFVAAAAVFNSFAVVEPAAAATVRTPEHVRAAIRYAREHGLGLRVISTGHGAGAARPVLGGMLIRTTMDGEVTVDPRRRVVRVPAGTPWHQVVDATEPHGLAAAHGSSGTTGVVGYALRGGLSVYGRMAGLAANGVRAVELVTADGEHRRVDADHDPELFWALRGGGGGFGVVTAIELALFPVTRVITGAAYWPGSLADRLLEAWLAWAKDAPVTVTTSVRVMNLPDVPDVPREIAGRTTFAVDGVVHADQLDPARRNAEDLLGPLRAIGEPVLDTWQEGDPSEVLRAHMDPSEPLPFLGDHMLLDEMGPVGAAQFLEAAGEGSGTPLVAAGLRQLGGAYAHPAEPGGVLDRVAASYSYAGSGLAFSPDAVAALREHCAKTRRLLAPWDSGRVVPSFVEDFQQPQAHLNAAQAAEVDRVRAMVDPDGLFRADISPLPPESDTGQEVP</sequence>
<dbReference type="AlphaFoldDB" id="A0A0N9HU28"/>
<keyword evidence="3" id="KW-0285">Flavoprotein</keyword>
<evidence type="ECO:0000256" key="4">
    <source>
        <dbReference type="ARBA" id="ARBA00022827"/>
    </source>
</evidence>
<dbReference type="PROSITE" id="PS51387">
    <property type="entry name" value="FAD_PCMH"/>
    <property type="match status" value="1"/>
</dbReference>
<dbReference type="InterPro" id="IPR016167">
    <property type="entry name" value="FAD-bd_PCMH_sub1"/>
</dbReference>
<dbReference type="Proteomes" id="UP000063699">
    <property type="component" value="Chromosome"/>
</dbReference>
<dbReference type="Gene3D" id="3.30.465.10">
    <property type="match status" value="1"/>
</dbReference>